<dbReference type="Proteomes" id="UP000019146">
    <property type="component" value="Chromosome 1"/>
</dbReference>
<proteinExistence type="predicted"/>
<dbReference type="KEGG" id="bcai:K788_0004463"/>
<reference evidence="1 2" key="1">
    <citation type="journal article" date="2014" name="Genome Announc.">
        <title>Draft Genome Sequence of the Haloacid-Degrading Burkholderia caribensis Strain MBA4.</title>
        <authorList>
            <person name="Pan Y."/>
            <person name="Kong K.F."/>
            <person name="Tsang J.S."/>
        </authorList>
    </citation>
    <scope>NUCLEOTIDE SEQUENCE [LARGE SCALE GENOMIC DNA]</scope>
    <source>
        <strain evidence="1 2">MBA4</strain>
    </source>
</reference>
<gene>
    <name evidence="1" type="ORF">K788_0004463</name>
</gene>
<sequence>MSRSGDSSAGSRSKRCVHGFGEQSILTLAEASKYYIGFTRTTFPCPS</sequence>
<evidence type="ECO:0000313" key="1">
    <source>
        <dbReference type="EMBL" id="ALL65209.1"/>
    </source>
</evidence>
<name>A0A0P0R9Z7_9BURK</name>
<accession>A0A0P0R9Z7</accession>
<protein>
    <submittedName>
        <fullName evidence="1">Uncharacterized protein</fullName>
    </submittedName>
</protein>
<dbReference type="AlphaFoldDB" id="A0A0P0R9Z7"/>
<organism evidence="1 2">
    <name type="scientific">Paraburkholderia caribensis MBA4</name>
    <dbReference type="NCBI Taxonomy" id="1323664"/>
    <lineage>
        <taxon>Bacteria</taxon>
        <taxon>Pseudomonadati</taxon>
        <taxon>Pseudomonadota</taxon>
        <taxon>Betaproteobacteria</taxon>
        <taxon>Burkholderiales</taxon>
        <taxon>Burkholderiaceae</taxon>
        <taxon>Paraburkholderia</taxon>
    </lineage>
</organism>
<dbReference type="EMBL" id="CP012746">
    <property type="protein sequence ID" value="ALL65209.1"/>
    <property type="molecule type" value="Genomic_DNA"/>
</dbReference>
<evidence type="ECO:0000313" key="2">
    <source>
        <dbReference type="Proteomes" id="UP000019146"/>
    </source>
</evidence>